<evidence type="ECO:0000256" key="3">
    <source>
        <dbReference type="ARBA" id="ARBA00022737"/>
    </source>
</evidence>
<keyword evidence="2" id="KW-0963">Cytoplasm</keyword>
<organism evidence="4 5">
    <name type="scientific">Chelonoidis abingdonii</name>
    <name type="common">Abingdon island giant tortoise</name>
    <name type="synonym">Testudo abingdonii</name>
    <dbReference type="NCBI Taxonomy" id="106734"/>
    <lineage>
        <taxon>Eukaryota</taxon>
        <taxon>Metazoa</taxon>
        <taxon>Chordata</taxon>
        <taxon>Craniata</taxon>
        <taxon>Vertebrata</taxon>
        <taxon>Euteleostomi</taxon>
        <taxon>Archelosauria</taxon>
        <taxon>Testudinata</taxon>
        <taxon>Testudines</taxon>
        <taxon>Cryptodira</taxon>
        <taxon>Durocryptodira</taxon>
        <taxon>Testudinoidea</taxon>
        <taxon>Testudinidae</taxon>
        <taxon>Chelonoidis</taxon>
    </lineage>
</organism>
<dbReference type="PANTHER" id="PTHR45690">
    <property type="entry name" value="NACHT, LRR AND PYD DOMAINS-CONTAINING PROTEIN 12"/>
    <property type="match status" value="1"/>
</dbReference>
<accession>A0A8C0J157</accession>
<keyword evidence="3" id="KW-0677">Repeat</keyword>
<reference evidence="4" key="2">
    <citation type="submission" date="2025-09" db="UniProtKB">
        <authorList>
            <consortium name="Ensembl"/>
        </authorList>
    </citation>
    <scope>IDENTIFICATION</scope>
</reference>
<evidence type="ECO:0000256" key="2">
    <source>
        <dbReference type="ARBA" id="ARBA00022490"/>
    </source>
</evidence>
<comment type="subcellular location">
    <subcellularLocation>
        <location evidence="1">Cytoplasm</location>
    </subcellularLocation>
</comment>
<proteinExistence type="predicted"/>
<keyword evidence="5" id="KW-1185">Reference proteome</keyword>
<dbReference type="Gene3D" id="3.80.10.10">
    <property type="entry name" value="Ribonuclease Inhibitor"/>
    <property type="match status" value="1"/>
</dbReference>
<dbReference type="GeneTree" id="ENSGT00940000160873"/>
<dbReference type="AlphaFoldDB" id="A0A8C0J157"/>
<dbReference type="InterPro" id="IPR032675">
    <property type="entry name" value="LRR_dom_sf"/>
</dbReference>
<dbReference type="Proteomes" id="UP000694404">
    <property type="component" value="Unplaced"/>
</dbReference>
<dbReference type="SMART" id="SM00368">
    <property type="entry name" value="LRR_RI"/>
    <property type="match status" value="3"/>
</dbReference>
<sequence>KCVLLFHCVPVSCRLSQCYLTAACCEDLSSVLSTKPSLTELDLTLNKLEDSGMKLLCVGLTHPNCKLQKLWLMNCGLTASSCGDLPSVLRVKPTLTELDLALNILGEAGGMKLLCEGLKHPSCKLQKLWAKACFSFILISASFCSCSNCRLSFRGCSFIDFADAFWLMCGVLTKSLTDLVLWIVARLCHCDDAVLAGPN</sequence>
<name>A0A8C0J157_CHEAB</name>
<evidence type="ECO:0000313" key="5">
    <source>
        <dbReference type="Proteomes" id="UP000694404"/>
    </source>
</evidence>
<dbReference type="Ensembl" id="ENSCABT00000027896.1">
    <property type="protein sequence ID" value="ENSCABP00000025458.1"/>
    <property type="gene ID" value="ENSCABG00000018723.1"/>
</dbReference>
<evidence type="ECO:0000256" key="1">
    <source>
        <dbReference type="ARBA" id="ARBA00004496"/>
    </source>
</evidence>
<dbReference type="InterPro" id="IPR001611">
    <property type="entry name" value="Leu-rich_rpt"/>
</dbReference>
<dbReference type="Pfam" id="PF13516">
    <property type="entry name" value="LRR_6"/>
    <property type="match status" value="2"/>
</dbReference>
<dbReference type="InterPro" id="IPR050637">
    <property type="entry name" value="NLRP_innate_immun_reg"/>
</dbReference>
<dbReference type="SUPFAM" id="SSF52047">
    <property type="entry name" value="RNI-like"/>
    <property type="match status" value="1"/>
</dbReference>
<protein>
    <submittedName>
        <fullName evidence="4">Uncharacterized protein</fullName>
    </submittedName>
</protein>
<dbReference type="PANTHER" id="PTHR45690:SF19">
    <property type="entry name" value="NACHT, LRR AND PYD DOMAINS-CONTAINING PROTEIN 3"/>
    <property type="match status" value="1"/>
</dbReference>
<dbReference type="GO" id="GO:0005737">
    <property type="term" value="C:cytoplasm"/>
    <property type="evidence" value="ECO:0007669"/>
    <property type="project" value="UniProtKB-SubCell"/>
</dbReference>
<evidence type="ECO:0000313" key="4">
    <source>
        <dbReference type="Ensembl" id="ENSCABP00000025458.1"/>
    </source>
</evidence>
<dbReference type="OMA" id="HCEIVTS"/>
<reference evidence="4" key="1">
    <citation type="submission" date="2025-08" db="UniProtKB">
        <authorList>
            <consortium name="Ensembl"/>
        </authorList>
    </citation>
    <scope>IDENTIFICATION</scope>
</reference>